<accession>A0A8J1XLD3</accession>
<dbReference type="Pfam" id="PF00001">
    <property type="entry name" value="7tm_1"/>
    <property type="match status" value="1"/>
</dbReference>
<dbReference type="PANTHER" id="PTHR24249">
    <property type="entry name" value="HISTAMINE RECEPTOR-RELATED G-PROTEIN COUPLED RECEPTOR"/>
    <property type="match status" value="1"/>
</dbReference>
<evidence type="ECO:0000256" key="1">
    <source>
        <dbReference type="ARBA" id="ARBA00004651"/>
    </source>
</evidence>
<dbReference type="PRINTS" id="PR00237">
    <property type="entry name" value="GPCRRHODOPSN"/>
</dbReference>
<dbReference type="GO" id="GO:0004930">
    <property type="term" value="F:G protein-coupled receptor activity"/>
    <property type="evidence" value="ECO:0007669"/>
    <property type="project" value="UniProtKB-KW"/>
</dbReference>
<keyword evidence="7" id="KW-0675">Receptor</keyword>
<dbReference type="InterPro" id="IPR017452">
    <property type="entry name" value="GPCR_Rhodpsn_7TM"/>
</dbReference>
<evidence type="ECO:0000313" key="9">
    <source>
        <dbReference type="EMBL" id="CAH1777140.1"/>
    </source>
</evidence>
<dbReference type="OrthoDB" id="6286925at2759"/>
<dbReference type="PROSITE" id="PS50262">
    <property type="entry name" value="G_PROTEIN_RECEP_F1_2"/>
    <property type="match status" value="1"/>
</dbReference>
<gene>
    <name evidence="9" type="ORF">OFUS_LOCUS4224</name>
</gene>
<evidence type="ECO:0000256" key="2">
    <source>
        <dbReference type="ARBA" id="ARBA00022475"/>
    </source>
</evidence>
<keyword evidence="6" id="KW-0472">Membrane</keyword>
<dbReference type="InterPro" id="IPR000276">
    <property type="entry name" value="GPCR_Rhodpsn"/>
</dbReference>
<keyword evidence="4" id="KW-1133">Transmembrane helix</keyword>
<dbReference type="InterPro" id="IPR050569">
    <property type="entry name" value="TAAR"/>
</dbReference>
<evidence type="ECO:0000256" key="5">
    <source>
        <dbReference type="ARBA" id="ARBA00023040"/>
    </source>
</evidence>
<dbReference type="SMART" id="SM01381">
    <property type="entry name" value="7TM_GPCR_Srsx"/>
    <property type="match status" value="1"/>
</dbReference>
<proteinExistence type="predicted"/>
<evidence type="ECO:0000256" key="4">
    <source>
        <dbReference type="ARBA" id="ARBA00022989"/>
    </source>
</evidence>
<keyword evidence="2" id="KW-1003">Cell membrane</keyword>
<dbReference type="CDD" id="cd00637">
    <property type="entry name" value="7tm_classA_rhodopsin-like"/>
    <property type="match status" value="1"/>
</dbReference>
<evidence type="ECO:0000256" key="3">
    <source>
        <dbReference type="ARBA" id="ARBA00022692"/>
    </source>
</evidence>
<evidence type="ECO:0000256" key="8">
    <source>
        <dbReference type="ARBA" id="ARBA00023224"/>
    </source>
</evidence>
<keyword evidence="5" id="KW-0297">G-protein coupled receptor</keyword>
<organism evidence="9 10">
    <name type="scientific">Owenia fusiformis</name>
    <name type="common">Polychaete worm</name>
    <dbReference type="NCBI Taxonomy" id="6347"/>
    <lineage>
        <taxon>Eukaryota</taxon>
        <taxon>Metazoa</taxon>
        <taxon>Spiralia</taxon>
        <taxon>Lophotrochozoa</taxon>
        <taxon>Annelida</taxon>
        <taxon>Polychaeta</taxon>
        <taxon>Sedentaria</taxon>
        <taxon>Canalipalpata</taxon>
        <taxon>Sabellida</taxon>
        <taxon>Oweniida</taxon>
        <taxon>Oweniidae</taxon>
        <taxon>Owenia</taxon>
    </lineage>
</organism>
<dbReference type="AlphaFoldDB" id="A0A8J1XLD3"/>
<sequence length="318" mass="36357">MNMDSINNTALTNSTVKEDHGIEIPSSVAIFNVVLAEVTAIAILIVNIITIVTISKIQQLQTMANKLFMNLSFADTILGLSLLYCSVRLFAPGLKYTNNNEEKSSCLTCQFLLQVSASISFLTFALIAFDRFIVVMYPLKYVQIITDKRLYSGIFIVWMYGIGSNIILVVFNEYPPYSTECTSLNFANRGLYYTLIIGIAVLVTIFSTILYSRLFYVAWKQAKQIKAIEQGVSGQDNTVDDKRLTKTMVIVFGVLYICYAPFLLTSMLRKPPFKLWFEILHTYCKLFVFCNSFLNAILYTWRNKEFRQSIIKVFRQKQ</sequence>
<evidence type="ECO:0000256" key="7">
    <source>
        <dbReference type="ARBA" id="ARBA00023170"/>
    </source>
</evidence>
<keyword evidence="10" id="KW-1185">Reference proteome</keyword>
<reference evidence="9" key="1">
    <citation type="submission" date="2022-03" db="EMBL/GenBank/DDBJ databases">
        <authorList>
            <person name="Martin C."/>
        </authorList>
    </citation>
    <scope>NUCLEOTIDE SEQUENCE</scope>
</reference>
<evidence type="ECO:0000256" key="6">
    <source>
        <dbReference type="ARBA" id="ARBA00023136"/>
    </source>
</evidence>
<dbReference type="Proteomes" id="UP000749559">
    <property type="component" value="Unassembled WGS sequence"/>
</dbReference>
<dbReference type="SUPFAM" id="SSF81321">
    <property type="entry name" value="Family A G protein-coupled receptor-like"/>
    <property type="match status" value="1"/>
</dbReference>
<keyword evidence="3" id="KW-0812">Transmembrane</keyword>
<name>A0A8J1XLD3_OWEFU</name>
<dbReference type="Gene3D" id="1.20.1070.10">
    <property type="entry name" value="Rhodopsin 7-helix transmembrane proteins"/>
    <property type="match status" value="1"/>
</dbReference>
<keyword evidence="8" id="KW-0807">Transducer</keyword>
<protein>
    <submittedName>
        <fullName evidence="9">Uncharacterized protein</fullName>
    </submittedName>
</protein>
<comment type="subcellular location">
    <subcellularLocation>
        <location evidence="1">Cell membrane</location>
        <topology evidence="1">Multi-pass membrane protein</topology>
    </subcellularLocation>
</comment>
<evidence type="ECO:0000313" key="10">
    <source>
        <dbReference type="Proteomes" id="UP000749559"/>
    </source>
</evidence>
<dbReference type="EMBL" id="CAIIXF020000002">
    <property type="protein sequence ID" value="CAH1777140.1"/>
    <property type="molecule type" value="Genomic_DNA"/>
</dbReference>
<dbReference type="GO" id="GO:0005886">
    <property type="term" value="C:plasma membrane"/>
    <property type="evidence" value="ECO:0007669"/>
    <property type="project" value="UniProtKB-SubCell"/>
</dbReference>
<comment type="caution">
    <text evidence="9">The sequence shown here is derived from an EMBL/GenBank/DDBJ whole genome shotgun (WGS) entry which is preliminary data.</text>
</comment>